<feature type="compositionally biased region" description="Acidic residues" evidence="7">
    <location>
        <begin position="511"/>
        <end position="528"/>
    </location>
</feature>
<evidence type="ECO:0000256" key="1">
    <source>
        <dbReference type="ARBA" id="ARBA00004123"/>
    </source>
</evidence>
<evidence type="ECO:0000256" key="3">
    <source>
        <dbReference type="ARBA" id="ARBA00023043"/>
    </source>
</evidence>
<feature type="domain" description="CG-1" evidence="8">
    <location>
        <begin position="12"/>
        <end position="126"/>
    </location>
</feature>
<evidence type="ECO:0000256" key="4">
    <source>
        <dbReference type="ARBA" id="ARBA00023159"/>
    </source>
</evidence>
<feature type="compositionally biased region" description="Pro residues" evidence="7">
    <location>
        <begin position="131"/>
        <end position="147"/>
    </location>
</feature>
<gene>
    <name evidence="9" type="ORF">ACA1_219860</name>
</gene>
<feature type="region of interest" description="Disordered" evidence="7">
    <location>
        <begin position="406"/>
        <end position="432"/>
    </location>
</feature>
<feature type="region of interest" description="Disordered" evidence="7">
    <location>
        <begin position="495"/>
        <end position="545"/>
    </location>
</feature>
<dbReference type="SMART" id="SM00015">
    <property type="entry name" value="IQ"/>
    <property type="match status" value="2"/>
</dbReference>
<dbReference type="Proteomes" id="UP000011083">
    <property type="component" value="Unassembled WGS sequence"/>
</dbReference>
<protein>
    <recommendedName>
        <fullName evidence="8">CG-1 domain-containing protein</fullName>
    </recommendedName>
</protein>
<dbReference type="PROSITE" id="PS50096">
    <property type="entry name" value="IQ"/>
    <property type="match status" value="2"/>
</dbReference>
<evidence type="ECO:0000256" key="6">
    <source>
        <dbReference type="ARBA" id="ARBA00023242"/>
    </source>
</evidence>
<dbReference type="VEuPathDB" id="AmoebaDB:ACA1_219860"/>
<dbReference type="PANTHER" id="PTHR23335:SF1">
    <property type="entry name" value="CALMODULIN-BINDING TRANSCRIPTION ACTIVATOR, ISOFORM F"/>
    <property type="match status" value="1"/>
</dbReference>
<comment type="similarity">
    <text evidence="2">Belongs to the CAMTA family.</text>
</comment>
<proteinExistence type="inferred from homology"/>
<keyword evidence="5" id="KW-0804">Transcription</keyword>
<keyword evidence="3" id="KW-0040">ANK repeat</keyword>
<dbReference type="InterPro" id="IPR014756">
    <property type="entry name" value="Ig_E-set"/>
</dbReference>
<accession>L8GQJ3</accession>
<dbReference type="PROSITE" id="PS51437">
    <property type="entry name" value="CG_1"/>
    <property type="match status" value="1"/>
</dbReference>
<dbReference type="Gene3D" id="1.20.5.190">
    <property type="match status" value="1"/>
</dbReference>
<evidence type="ECO:0000256" key="5">
    <source>
        <dbReference type="ARBA" id="ARBA00023163"/>
    </source>
</evidence>
<organism evidence="9 10">
    <name type="scientific">Acanthamoeba castellanii (strain ATCC 30010 / Neff)</name>
    <dbReference type="NCBI Taxonomy" id="1257118"/>
    <lineage>
        <taxon>Eukaryota</taxon>
        <taxon>Amoebozoa</taxon>
        <taxon>Discosea</taxon>
        <taxon>Longamoebia</taxon>
        <taxon>Centramoebida</taxon>
        <taxon>Acanthamoebidae</taxon>
        <taxon>Acanthamoeba</taxon>
    </lineage>
</organism>
<evidence type="ECO:0000256" key="2">
    <source>
        <dbReference type="ARBA" id="ARBA00008267"/>
    </source>
</evidence>
<keyword evidence="4" id="KW-0010">Activator</keyword>
<dbReference type="InterPro" id="IPR013783">
    <property type="entry name" value="Ig-like_fold"/>
</dbReference>
<dbReference type="CDD" id="cd23767">
    <property type="entry name" value="IQCD"/>
    <property type="match status" value="2"/>
</dbReference>
<comment type="subcellular location">
    <subcellularLocation>
        <location evidence="1">Nucleus</location>
    </subcellularLocation>
</comment>
<dbReference type="AlphaFoldDB" id="L8GQJ3"/>
<dbReference type="InterPro" id="IPR002909">
    <property type="entry name" value="IPT_dom"/>
</dbReference>
<dbReference type="RefSeq" id="XP_004337273.1">
    <property type="nucleotide sequence ID" value="XM_004337225.1"/>
</dbReference>
<evidence type="ECO:0000259" key="8">
    <source>
        <dbReference type="PROSITE" id="PS51437"/>
    </source>
</evidence>
<evidence type="ECO:0000313" key="9">
    <source>
        <dbReference type="EMBL" id="ELR15260.1"/>
    </source>
</evidence>
<dbReference type="STRING" id="1257118.L8GQJ3"/>
<name>L8GQJ3_ACACF</name>
<dbReference type="KEGG" id="acan:ACA1_219860"/>
<dbReference type="OrthoDB" id="407555at2759"/>
<dbReference type="Pfam" id="PF01833">
    <property type="entry name" value="TIG"/>
    <property type="match status" value="1"/>
</dbReference>
<dbReference type="EMBL" id="KB008036">
    <property type="protein sequence ID" value="ELR15260.1"/>
    <property type="molecule type" value="Genomic_DNA"/>
</dbReference>
<dbReference type="GO" id="GO:0005634">
    <property type="term" value="C:nucleus"/>
    <property type="evidence" value="ECO:0007669"/>
    <property type="project" value="UniProtKB-SubCell"/>
</dbReference>
<reference evidence="9 10" key="1">
    <citation type="journal article" date="2013" name="Genome Biol.">
        <title>Genome of Acanthamoeba castellanii highlights extensive lateral gene transfer and early evolution of tyrosine kinase signaling.</title>
        <authorList>
            <person name="Clarke M."/>
            <person name="Lohan A.J."/>
            <person name="Liu B."/>
            <person name="Lagkouvardos I."/>
            <person name="Roy S."/>
            <person name="Zafar N."/>
            <person name="Bertelli C."/>
            <person name="Schilde C."/>
            <person name="Kianianmomeni A."/>
            <person name="Burglin T.R."/>
            <person name="Frech C."/>
            <person name="Turcotte B."/>
            <person name="Kopec K.O."/>
            <person name="Synnott J.M."/>
            <person name="Choo C."/>
            <person name="Paponov I."/>
            <person name="Finkler A."/>
            <person name="Soon Heng Tan C."/>
            <person name="Hutchins A.P."/>
            <person name="Weinmeier T."/>
            <person name="Rattei T."/>
            <person name="Chu J.S."/>
            <person name="Gimenez G."/>
            <person name="Irimia M."/>
            <person name="Rigden D.J."/>
            <person name="Fitzpatrick D.A."/>
            <person name="Lorenzo-Morales J."/>
            <person name="Bateman A."/>
            <person name="Chiu C.H."/>
            <person name="Tang P."/>
            <person name="Hegemann P."/>
            <person name="Fromm H."/>
            <person name="Raoult D."/>
            <person name="Greub G."/>
            <person name="Miranda-Saavedra D."/>
            <person name="Chen N."/>
            <person name="Nash P."/>
            <person name="Ginger M.L."/>
            <person name="Horn M."/>
            <person name="Schaap P."/>
            <person name="Caler L."/>
            <person name="Loftus B."/>
        </authorList>
    </citation>
    <scope>NUCLEOTIDE SEQUENCE [LARGE SCALE GENOMIC DNA]</scope>
    <source>
        <strain evidence="9 10">Neff</strain>
    </source>
</reference>
<feature type="compositionally biased region" description="Basic and acidic residues" evidence="7">
    <location>
        <begin position="529"/>
        <end position="545"/>
    </location>
</feature>
<keyword evidence="6" id="KW-0539">Nucleus</keyword>
<dbReference type="Pfam" id="PF03859">
    <property type="entry name" value="CG-1"/>
    <property type="match status" value="1"/>
</dbReference>
<dbReference type="GeneID" id="14915907"/>
<evidence type="ECO:0000256" key="7">
    <source>
        <dbReference type="SAM" id="MobiDB-lite"/>
    </source>
</evidence>
<dbReference type="Gene3D" id="2.60.40.10">
    <property type="entry name" value="Immunoglobulins"/>
    <property type="match status" value="1"/>
</dbReference>
<dbReference type="GO" id="GO:0006357">
    <property type="term" value="P:regulation of transcription by RNA polymerase II"/>
    <property type="evidence" value="ECO:0007669"/>
    <property type="project" value="TreeGrafter"/>
</dbReference>
<keyword evidence="10" id="KW-1185">Reference proteome</keyword>
<feature type="region of interest" description="Disordered" evidence="7">
    <location>
        <begin position="124"/>
        <end position="151"/>
    </location>
</feature>
<dbReference type="PANTHER" id="PTHR23335">
    <property type="entry name" value="CALMODULIN-BINDING TRANSCRIPTION ACTIVATOR CAMTA"/>
    <property type="match status" value="1"/>
</dbReference>
<dbReference type="SMART" id="SM01076">
    <property type="entry name" value="CG-1"/>
    <property type="match status" value="1"/>
</dbReference>
<sequence length="545" mass="60570">MDSMALREHLSIGQLLREATCRWLKGHEVLHILRNYKAEGYSHNRDVVTKYRLDGVVWRRGRDGKRLLECHERLKVDGVEVLRCCYVQAEANRSFHRRVYSLLGASSADDPTVLVHYLQEPTTIDHHHPQPAQPPPPRPLPTQPPAPSASQVVDWDQLDEELMALVASPPAGPPPLPGSPSPVMMMAAKSLYGQNQHQHHTLPQYCKSMAAAATIQDLSPEWDYVTGGSKVLITGHFPPTAPGTRLTCMFDDVVVPADFVQAGVLRCFVPSHVAGIVPLSITLGDRTPVSNIVHFEYREFQAMATTAPDKEGAPPACPAVVAVAPPTQTTPTYDDTFKADVLKRLAALESTMRHAPSTPTSTTTTTTTAPMETCEAQQARDGGGGSAEYQKLWEAFSLLVKLEGARGPGDSDLRRSRTMSGEAPSSEREREEQAALLIQSTFRDYRSKKRNEAAKKIQKLYRQRYAKRSGAATMIQAAFRGYTQKMRLLRMMKKAAPTALRRRRPESSQDANDDDDDNEQNDEEEEKRDDDGISEEKGKERADDR</sequence>
<dbReference type="GO" id="GO:0003690">
    <property type="term" value="F:double-stranded DNA binding"/>
    <property type="evidence" value="ECO:0007669"/>
    <property type="project" value="TreeGrafter"/>
</dbReference>
<dbReference type="Pfam" id="PF00612">
    <property type="entry name" value="IQ"/>
    <property type="match status" value="1"/>
</dbReference>
<dbReference type="GO" id="GO:0003712">
    <property type="term" value="F:transcription coregulator activity"/>
    <property type="evidence" value="ECO:0007669"/>
    <property type="project" value="TreeGrafter"/>
</dbReference>
<dbReference type="InterPro" id="IPR000048">
    <property type="entry name" value="IQ_motif_EF-hand-BS"/>
</dbReference>
<dbReference type="InterPro" id="IPR005559">
    <property type="entry name" value="CG-1_dom"/>
</dbReference>
<dbReference type="SUPFAM" id="SSF81296">
    <property type="entry name" value="E set domains"/>
    <property type="match status" value="1"/>
</dbReference>
<evidence type="ECO:0000313" key="10">
    <source>
        <dbReference type="Proteomes" id="UP000011083"/>
    </source>
</evidence>